<accession>A0ABM0MRM4</accession>
<organism evidence="6 7">
    <name type="scientific">Saccoglossus kowalevskii</name>
    <name type="common">Acorn worm</name>
    <dbReference type="NCBI Taxonomy" id="10224"/>
    <lineage>
        <taxon>Eukaryota</taxon>
        <taxon>Metazoa</taxon>
        <taxon>Hemichordata</taxon>
        <taxon>Enteropneusta</taxon>
        <taxon>Harrimaniidae</taxon>
        <taxon>Saccoglossus</taxon>
    </lineage>
</organism>
<name>A0ABM0MRM4_SACKO</name>
<dbReference type="RefSeq" id="XP_006822665.1">
    <property type="nucleotide sequence ID" value="XM_006822602.1"/>
</dbReference>
<feature type="transmembrane region" description="Helical" evidence="5">
    <location>
        <begin position="95"/>
        <end position="113"/>
    </location>
</feature>
<evidence type="ECO:0000313" key="6">
    <source>
        <dbReference type="Proteomes" id="UP000694865"/>
    </source>
</evidence>
<evidence type="ECO:0000256" key="2">
    <source>
        <dbReference type="ARBA" id="ARBA00022692"/>
    </source>
</evidence>
<dbReference type="Proteomes" id="UP000694865">
    <property type="component" value="Unplaced"/>
</dbReference>
<dbReference type="SUPFAM" id="SSF103473">
    <property type="entry name" value="MFS general substrate transporter"/>
    <property type="match status" value="1"/>
</dbReference>
<dbReference type="PANTHER" id="PTHR24064">
    <property type="entry name" value="SOLUTE CARRIER FAMILY 22 MEMBER"/>
    <property type="match status" value="1"/>
</dbReference>
<gene>
    <name evidence="7" type="primary">LOC102807291</name>
</gene>
<keyword evidence="2 5" id="KW-0812">Transmembrane</keyword>
<evidence type="ECO:0000313" key="7">
    <source>
        <dbReference type="RefSeq" id="XP_006822665.1"/>
    </source>
</evidence>
<sequence length="198" mass="21871">MDPNGLDTLSPKNINRDAGSFLDLIRLSNMRKKSLNLFYNWFTISLVYYGLSLNTSNYGGNDYLNAFLSGAVEIPAYTLAIFLPETRFGRRWSQSSTLILAGVACILTLFAPVCEMQWIGITLAMIGKFSVSAAFAIVYIFSAEIYPTPVRAQYKPSKIIKNNSLVWVQYGVFAVKPGDSNNRSCAGTLYDASLSLDA</sequence>
<comment type="subcellular location">
    <subcellularLocation>
        <location evidence="1">Membrane</location>
        <topology evidence="1">Multi-pass membrane protein</topology>
    </subcellularLocation>
</comment>
<protein>
    <submittedName>
        <fullName evidence="7">Organic cation transporter protein-like</fullName>
    </submittedName>
</protein>
<feature type="transmembrane region" description="Helical" evidence="5">
    <location>
        <begin position="119"/>
        <end position="141"/>
    </location>
</feature>
<feature type="transmembrane region" description="Helical" evidence="5">
    <location>
        <begin position="34"/>
        <end position="51"/>
    </location>
</feature>
<proteinExistence type="predicted"/>
<evidence type="ECO:0000256" key="5">
    <source>
        <dbReference type="SAM" id="Phobius"/>
    </source>
</evidence>
<evidence type="ECO:0000256" key="4">
    <source>
        <dbReference type="ARBA" id="ARBA00023136"/>
    </source>
</evidence>
<evidence type="ECO:0000256" key="3">
    <source>
        <dbReference type="ARBA" id="ARBA00022989"/>
    </source>
</evidence>
<dbReference type="Gene3D" id="1.20.1250.20">
    <property type="entry name" value="MFS general substrate transporter like domains"/>
    <property type="match status" value="1"/>
</dbReference>
<dbReference type="InterPro" id="IPR036259">
    <property type="entry name" value="MFS_trans_sf"/>
</dbReference>
<feature type="transmembrane region" description="Helical" evidence="5">
    <location>
        <begin position="63"/>
        <end position="83"/>
    </location>
</feature>
<keyword evidence="6" id="KW-1185">Reference proteome</keyword>
<reference evidence="7" key="1">
    <citation type="submission" date="2025-08" db="UniProtKB">
        <authorList>
            <consortium name="RefSeq"/>
        </authorList>
    </citation>
    <scope>IDENTIFICATION</scope>
    <source>
        <tissue evidence="7">Testes</tissue>
    </source>
</reference>
<evidence type="ECO:0000256" key="1">
    <source>
        <dbReference type="ARBA" id="ARBA00004141"/>
    </source>
</evidence>
<keyword evidence="3 5" id="KW-1133">Transmembrane helix</keyword>
<dbReference type="GeneID" id="102807291"/>
<keyword evidence="4 5" id="KW-0472">Membrane</keyword>